<evidence type="ECO:0000313" key="1">
    <source>
        <dbReference type="EMBL" id="ODV85521.1"/>
    </source>
</evidence>
<name>A0A1E4T1D8_9ASCO</name>
<gene>
    <name evidence="1" type="ORF">CANARDRAFT_175974</name>
</gene>
<sequence length="73" mass="8299">MDKLNSLNSRVENALLLCIFMTTIYRMIGVNGELALGIPEGYHLNTKHRKLAEVLESLVKPDFAMPRDKKSPR</sequence>
<keyword evidence="2" id="KW-1185">Reference proteome</keyword>
<dbReference type="Proteomes" id="UP000094801">
    <property type="component" value="Unassembled WGS sequence"/>
</dbReference>
<evidence type="ECO:0000313" key="2">
    <source>
        <dbReference type="Proteomes" id="UP000094801"/>
    </source>
</evidence>
<organism evidence="1 2">
    <name type="scientific">[Candida] arabinofermentans NRRL YB-2248</name>
    <dbReference type="NCBI Taxonomy" id="983967"/>
    <lineage>
        <taxon>Eukaryota</taxon>
        <taxon>Fungi</taxon>
        <taxon>Dikarya</taxon>
        <taxon>Ascomycota</taxon>
        <taxon>Saccharomycotina</taxon>
        <taxon>Pichiomycetes</taxon>
        <taxon>Pichiales</taxon>
        <taxon>Pichiaceae</taxon>
        <taxon>Ogataea</taxon>
        <taxon>Ogataea/Candida clade</taxon>
    </lineage>
</organism>
<accession>A0A1E4T1D8</accession>
<dbReference type="AlphaFoldDB" id="A0A1E4T1D8"/>
<dbReference type="EMBL" id="KV453852">
    <property type="protein sequence ID" value="ODV85521.1"/>
    <property type="molecule type" value="Genomic_DNA"/>
</dbReference>
<protein>
    <submittedName>
        <fullName evidence="1">Uncharacterized protein</fullName>
    </submittedName>
</protein>
<proteinExistence type="predicted"/>
<reference evidence="2" key="1">
    <citation type="submission" date="2016-04" db="EMBL/GenBank/DDBJ databases">
        <title>Comparative genomics of biotechnologically important yeasts.</title>
        <authorList>
            <consortium name="DOE Joint Genome Institute"/>
            <person name="Riley R."/>
            <person name="Haridas S."/>
            <person name="Wolfe K.H."/>
            <person name="Lopes M.R."/>
            <person name="Hittinger C.T."/>
            <person name="Goker M."/>
            <person name="Salamov A."/>
            <person name="Wisecaver J."/>
            <person name="Long T.M."/>
            <person name="Aerts A.L."/>
            <person name="Barry K."/>
            <person name="Choi C."/>
            <person name="Clum A."/>
            <person name="Coughlan A.Y."/>
            <person name="Deshpande S."/>
            <person name="Douglass A.P."/>
            <person name="Hanson S.J."/>
            <person name="Klenk H.-P."/>
            <person name="Labutti K."/>
            <person name="Lapidus A."/>
            <person name="Lindquist E."/>
            <person name="Lipzen A."/>
            <person name="Meier-Kolthoff J.P."/>
            <person name="Ohm R.A."/>
            <person name="Otillar R.P."/>
            <person name="Pangilinan J."/>
            <person name="Peng Y."/>
            <person name="Rokas A."/>
            <person name="Rosa C.A."/>
            <person name="Scheuner C."/>
            <person name="Sibirny A.A."/>
            <person name="Slot J.C."/>
            <person name="Stielow J.B."/>
            <person name="Sun H."/>
            <person name="Kurtzman C.P."/>
            <person name="Blackwell M."/>
            <person name="Grigoriev I.V."/>
            <person name="Jeffries T.W."/>
        </authorList>
    </citation>
    <scope>NUCLEOTIDE SEQUENCE [LARGE SCALE GENOMIC DNA]</scope>
    <source>
        <strain evidence="2">NRRL YB-2248</strain>
    </source>
</reference>